<feature type="compositionally biased region" description="Basic residues" evidence="1">
    <location>
        <begin position="249"/>
        <end position="263"/>
    </location>
</feature>
<dbReference type="OrthoDB" id="272551at2759"/>
<evidence type="ECO:0008006" key="4">
    <source>
        <dbReference type="Google" id="ProtNLM"/>
    </source>
</evidence>
<dbReference type="EMBL" id="LGTL01000020">
    <property type="protein sequence ID" value="KPA76355.1"/>
    <property type="molecule type" value="Genomic_DNA"/>
</dbReference>
<dbReference type="RefSeq" id="XP_015654794.1">
    <property type="nucleotide sequence ID" value="XM_015806430.1"/>
</dbReference>
<reference evidence="2 3" key="1">
    <citation type="submission" date="2015-07" db="EMBL/GenBank/DDBJ databases">
        <title>High-quality genome of monoxenous trypanosomatid Leptomonas pyrrhocoris.</title>
        <authorList>
            <person name="Flegontov P."/>
            <person name="Butenko A."/>
            <person name="Firsov S."/>
            <person name="Vlcek C."/>
            <person name="Logacheva M.D."/>
            <person name="Field M."/>
            <person name="Filatov D."/>
            <person name="Flegontova O."/>
            <person name="Gerasimov E."/>
            <person name="Jackson A.P."/>
            <person name="Kelly S."/>
            <person name="Opperdoes F."/>
            <person name="O'Reilly A."/>
            <person name="Votypka J."/>
            <person name="Yurchenko V."/>
            <person name="Lukes J."/>
        </authorList>
    </citation>
    <scope>NUCLEOTIDE SEQUENCE [LARGE SCALE GENOMIC DNA]</scope>
    <source>
        <strain evidence="2">H10</strain>
    </source>
</reference>
<evidence type="ECO:0000256" key="1">
    <source>
        <dbReference type="SAM" id="MobiDB-lite"/>
    </source>
</evidence>
<dbReference type="VEuPathDB" id="TriTrypDB:LpyrH10_20_0250"/>
<evidence type="ECO:0000313" key="3">
    <source>
        <dbReference type="Proteomes" id="UP000037923"/>
    </source>
</evidence>
<sequence>MDPATDAPNWRGSLARLRAAGCPSLEPVLRGQMPREAVLVLDHNAIGDVVASTMEALTGAGYANNLIVPELALDFFDENAKTSSKAAFSLHGPPAAASSAESPLRPKELLNYEKLHLKKHVLLTKDTFRVTVQRVDEYDAELLEQLKIPANSYDTRLYVLCAVYFKKKLQRPTVIITSDPVVVEMAAEYGILTCPAENICDCGGLISKKAEEEKGEQKVPPPPPSASQQRTTHRDVATVGKTKPGATVRKQKGPHVLGKGRVK</sequence>
<dbReference type="Proteomes" id="UP000037923">
    <property type="component" value="Unassembled WGS sequence"/>
</dbReference>
<organism evidence="2 3">
    <name type="scientific">Leptomonas pyrrhocoris</name>
    <name type="common">Firebug parasite</name>
    <dbReference type="NCBI Taxonomy" id="157538"/>
    <lineage>
        <taxon>Eukaryota</taxon>
        <taxon>Discoba</taxon>
        <taxon>Euglenozoa</taxon>
        <taxon>Kinetoplastea</taxon>
        <taxon>Metakinetoplastina</taxon>
        <taxon>Trypanosomatida</taxon>
        <taxon>Trypanosomatidae</taxon>
        <taxon>Leishmaniinae</taxon>
        <taxon>Leptomonas</taxon>
    </lineage>
</organism>
<proteinExistence type="predicted"/>
<name>A0A0M9FUI2_LEPPY</name>
<gene>
    <name evidence="2" type="ORF">ABB37_07702</name>
</gene>
<comment type="caution">
    <text evidence="2">The sequence shown here is derived from an EMBL/GenBank/DDBJ whole genome shotgun (WGS) entry which is preliminary data.</text>
</comment>
<dbReference type="GeneID" id="26907987"/>
<feature type="region of interest" description="Disordered" evidence="1">
    <location>
        <begin position="211"/>
        <end position="263"/>
    </location>
</feature>
<accession>A0A0M9FUI2</accession>
<keyword evidence="3" id="KW-1185">Reference proteome</keyword>
<evidence type="ECO:0000313" key="2">
    <source>
        <dbReference type="EMBL" id="KPA76355.1"/>
    </source>
</evidence>
<protein>
    <recommendedName>
        <fullName evidence="4">PIN domain-containing protein</fullName>
    </recommendedName>
</protein>
<dbReference type="AlphaFoldDB" id="A0A0M9FUI2"/>